<evidence type="ECO:0008006" key="8">
    <source>
        <dbReference type="Google" id="ProtNLM"/>
    </source>
</evidence>
<dbReference type="PIRSF" id="PIRSF005739">
    <property type="entry name" value="O-mtase"/>
    <property type="match status" value="1"/>
</dbReference>
<dbReference type="AlphaFoldDB" id="E1YL11"/>
<dbReference type="PROSITE" id="PS51683">
    <property type="entry name" value="SAM_OMT_II"/>
    <property type="match status" value="1"/>
</dbReference>
<dbReference type="PANTHER" id="PTHR43712:SF2">
    <property type="entry name" value="O-METHYLTRANSFERASE CICE"/>
    <property type="match status" value="1"/>
</dbReference>
<dbReference type="SUPFAM" id="SSF53335">
    <property type="entry name" value="S-adenosyl-L-methionine-dependent methyltransferases"/>
    <property type="match status" value="1"/>
</dbReference>
<accession>E1YL11</accession>
<dbReference type="InterPro" id="IPR036390">
    <property type="entry name" value="WH_DNA-bd_sf"/>
</dbReference>
<evidence type="ECO:0000256" key="2">
    <source>
        <dbReference type="ARBA" id="ARBA00022679"/>
    </source>
</evidence>
<evidence type="ECO:0000256" key="3">
    <source>
        <dbReference type="ARBA" id="ARBA00022691"/>
    </source>
</evidence>
<keyword evidence="3" id="KW-0949">S-adenosyl-L-methionine</keyword>
<reference evidence="7" key="1">
    <citation type="journal article" date="2011" name="Environ. Microbiol.">
        <title>Genomic insights into the metabolic potential of the polycyclic aromatic hydrocarbon degrading sulfate-reducing Deltaproteobacterium N47.</title>
        <authorList>
            <person name="Bergmann F."/>
            <person name="Selesi D."/>
            <person name="Weinmaier T."/>
            <person name="Tischler P."/>
            <person name="Rattei T."/>
            <person name="Meckenstock R.U."/>
        </authorList>
    </citation>
    <scope>NUCLEOTIDE SEQUENCE</scope>
</reference>
<feature type="domain" description="O-methyltransferase C-terminal" evidence="5">
    <location>
        <begin position="126"/>
        <end position="307"/>
    </location>
</feature>
<sequence>MNTEEWNPGKLLGISGNYWATCALHAGVKLDIFTVIGDQLLTGQEIAEKTDADPRGVIMLLNALAAMNLLIKKNDNYSNTVFSNSFLSKESQHYLGYIIMHHHHLMASWNDLDKGVKTGKAVRSRASFDDPEVRENFLMGMFNLATNIAPQIVGKINLAGKKHLLDLGGGPGTYAIHFCLKNPSLKATIYDQKTTRPFAEKTVAGFGLSDRISFKAGDYLGKKITGTYDVVWLSHILHGGGPEDAQKIIQKAVSVLKPQGMILIHEFILNNDMDGPLFPALFSLNMLLGTDKGQAYSEKQIMDMLAAAKVVKISRIDIQTPNDSGLIQGIVK</sequence>
<evidence type="ECO:0000256" key="1">
    <source>
        <dbReference type="ARBA" id="ARBA00022603"/>
    </source>
</evidence>
<dbReference type="InterPro" id="IPR036388">
    <property type="entry name" value="WH-like_DNA-bd_sf"/>
</dbReference>
<dbReference type="Gene3D" id="3.40.50.150">
    <property type="entry name" value="Vaccinia Virus protein VP39"/>
    <property type="match status" value="1"/>
</dbReference>
<dbReference type="GO" id="GO:0032259">
    <property type="term" value="P:methylation"/>
    <property type="evidence" value="ECO:0007669"/>
    <property type="project" value="UniProtKB-KW"/>
</dbReference>
<keyword evidence="1" id="KW-0489">Methyltransferase</keyword>
<evidence type="ECO:0000256" key="4">
    <source>
        <dbReference type="PIRSR" id="PIRSR005739-1"/>
    </source>
</evidence>
<evidence type="ECO:0000259" key="6">
    <source>
        <dbReference type="Pfam" id="PF08100"/>
    </source>
</evidence>
<feature type="active site" description="Proton acceptor" evidence="4">
    <location>
        <position position="238"/>
    </location>
</feature>
<dbReference type="PANTHER" id="PTHR43712">
    <property type="entry name" value="PUTATIVE (AFU_ORTHOLOGUE AFUA_4G14580)-RELATED"/>
    <property type="match status" value="1"/>
</dbReference>
<dbReference type="Pfam" id="PF00891">
    <property type="entry name" value="Methyltransf_2"/>
    <property type="match status" value="1"/>
</dbReference>
<dbReference type="Pfam" id="PF08100">
    <property type="entry name" value="Dimerisation"/>
    <property type="match status" value="1"/>
</dbReference>
<organism evidence="7">
    <name type="scientific">uncultured Desulfobacterium sp</name>
    <dbReference type="NCBI Taxonomy" id="201089"/>
    <lineage>
        <taxon>Bacteria</taxon>
        <taxon>Pseudomonadati</taxon>
        <taxon>Thermodesulfobacteriota</taxon>
        <taxon>Desulfobacteria</taxon>
        <taxon>Desulfobacterales</taxon>
        <taxon>Desulfobacteriaceae</taxon>
        <taxon>Desulfobacterium</taxon>
        <taxon>environmental samples</taxon>
    </lineage>
</organism>
<evidence type="ECO:0000313" key="7">
    <source>
        <dbReference type="EMBL" id="CBX30794.1"/>
    </source>
</evidence>
<dbReference type="InterPro" id="IPR001077">
    <property type="entry name" value="COMT_C"/>
</dbReference>
<name>E1YL11_9BACT</name>
<gene>
    <name evidence="7" type="ORF">N47_E43060</name>
</gene>
<evidence type="ECO:0000259" key="5">
    <source>
        <dbReference type="Pfam" id="PF00891"/>
    </source>
</evidence>
<protein>
    <recommendedName>
        <fullName evidence="8">SAM-dependent methyltransferase</fullName>
    </recommendedName>
</protein>
<dbReference type="GO" id="GO:0046983">
    <property type="term" value="F:protein dimerization activity"/>
    <property type="evidence" value="ECO:0007669"/>
    <property type="project" value="InterPro"/>
</dbReference>
<dbReference type="InterPro" id="IPR012967">
    <property type="entry name" value="COMT_dimerisation"/>
</dbReference>
<dbReference type="InterPro" id="IPR016461">
    <property type="entry name" value="COMT-like"/>
</dbReference>
<dbReference type="EMBL" id="FR695877">
    <property type="protein sequence ID" value="CBX30794.1"/>
    <property type="molecule type" value="Genomic_DNA"/>
</dbReference>
<dbReference type="CDD" id="cd02440">
    <property type="entry name" value="AdoMet_MTases"/>
    <property type="match status" value="1"/>
</dbReference>
<dbReference type="InterPro" id="IPR029063">
    <property type="entry name" value="SAM-dependent_MTases_sf"/>
</dbReference>
<keyword evidence="2" id="KW-0808">Transferase</keyword>
<dbReference type="GO" id="GO:0008171">
    <property type="term" value="F:O-methyltransferase activity"/>
    <property type="evidence" value="ECO:0007669"/>
    <property type="project" value="InterPro"/>
</dbReference>
<dbReference type="Gene3D" id="1.10.10.10">
    <property type="entry name" value="Winged helix-like DNA-binding domain superfamily/Winged helix DNA-binding domain"/>
    <property type="match status" value="1"/>
</dbReference>
<feature type="domain" description="O-methyltransferase dimerisation" evidence="6">
    <location>
        <begin position="16"/>
        <end position="88"/>
    </location>
</feature>
<dbReference type="SUPFAM" id="SSF46785">
    <property type="entry name" value="Winged helix' DNA-binding domain"/>
    <property type="match status" value="1"/>
</dbReference>
<proteinExistence type="predicted"/>